<dbReference type="EMBL" id="AE017308">
    <property type="protein sequence ID" value="AAT27670.1"/>
    <property type="molecule type" value="Genomic_DNA"/>
</dbReference>
<dbReference type="InterPro" id="IPR036188">
    <property type="entry name" value="FAD/NAD-bd_sf"/>
</dbReference>
<organism evidence="4 5">
    <name type="scientific">Mycoplasma mobile (strain ATCC 43663 / 163K / NCTC 11711)</name>
    <name type="common">Mesomycoplasma mobile</name>
    <dbReference type="NCBI Taxonomy" id="267748"/>
    <lineage>
        <taxon>Bacteria</taxon>
        <taxon>Bacillati</taxon>
        <taxon>Mycoplasmatota</taxon>
        <taxon>Mycoplasmoidales</taxon>
        <taxon>Metamycoplasmataceae</taxon>
        <taxon>Mesomycoplasma</taxon>
    </lineage>
</organism>
<evidence type="ECO:0000313" key="5">
    <source>
        <dbReference type="Proteomes" id="UP000009072"/>
    </source>
</evidence>
<dbReference type="InterPro" id="IPR023753">
    <property type="entry name" value="FAD/NAD-binding_dom"/>
</dbReference>
<dbReference type="OrthoDB" id="9806179at2"/>
<dbReference type="PRINTS" id="PR00469">
    <property type="entry name" value="PNDRDTASEII"/>
</dbReference>
<keyword evidence="5" id="KW-1185">Reference proteome</keyword>
<accession>Q6KIA6</accession>
<gene>
    <name evidence="4" type="primary">trxB</name>
    <name evidence="4" type="ordered locus">MMOB1840</name>
</gene>
<dbReference type="STRING" id="267748.MMOB1840"/>
<keyword evidence="2 4" id="KW-0560">Oxidoreductase</keyword>
<dbReference type="Proteomes" id="UP000009072">
    <property type="component" value="Chromosome"/>
</dbReference>
<keyword evidence="1" id="KW-0285">Flavoprotein</keyword>
<dbReference type="EC" id="1.8.1.9" evidence="4"/>
<dbReference type="GO" id="GO:0004791">
    <property type="term" value="F:thioredoxin-disulfide reductase (NADPH) activity"/>
    <property type="evidence" value="ECO:0007669"/>
    <property type="project" value="UniProtKB-EC"/>
</dbReference>
<evidence type="ECO:0000256" key="1">
    <source>
        <dbReference type="ARBA" id="ARBA00022630"/>
    </source>
</evidence>
<dbReference type="Pfam" id="PF07992">
    <property type="entry name" value="Pyr_redox_2"/>
    <property type="match status" value="1"/>
</dbReference>
<reference evidence="4 5" key="1">
    <citation type="journal article" date="2004" name="Genome Res.">
        <title>The complete genome and proteome of Mycoplasma mobile.</title>
        <authorList>
            <person name="Jaffe J.D."/>
            <person name="Stange-Thomann N."/>
            <person name="Smith C."/>
            <person name="DeCaprio D."/>
            <person name="Fisher S."/>
            <person name="Butler J."/>
            <person name="Calvo S."/>
            <person name="Elkins T."/>
            <person name="FitzGerald M.G."/>
            <person name="Hafez N."/>
            <person name="Kodira C.D."/>
            <person name="Major J."/>
            <person name="Wang S."/>
            <person name="Wilkinson J."/>
            <person name="Nicol R."/>
            <person name="Nusbaum C."/>
            <person name="Birren B."/>
            <person name="Berg H.C."/>
            <person name="Church G.M."/>
        </authorList>
    </citation>
    <scope>NUCLEOTIDE SEQUENCE [LARGE SCALE GENOMIC DNA]</scope>
    <source>
        <strain evidence="5">ATCC 43663 / 163K / NCTC 11711</strain>
    </source>
</reference>
<dbReference type="PANTHER" id="PTHR48105">
    <property type="entry name" value="THIOREDOXIN REDUCTASE 1-RELATED-RELATED"/>
    <property type="match status" value="1"/>
</dbReference>
<evidence type="ECO:0000313" key="4">
    <source>
        <dbReference type="EMBL" id="AAT27670.1"/>
    </source>
</evidence>
<evidence type="ECO:0000259" key="3">
    <source>
        <dbReference type="Pfam" id="PF07992"/>
    </source>
</evidence>
<name>Q6KIA6_MYCM1</name>
<dbReference type="Gene3D" id="3.50.50.60">
    <property type="entry name" value="FAD/NAD(P)-binding domain"/>
    <property type="match status" value="2"/>
</dbReference>
<dbReference type="KEGG" id="mmo:MMOB1840"/>
<dbReference type="PRINTS" id="PR00368">
    <property type="entry name" value="FADPNR"/>
</dbReference>
<evidence type="ECO:0000256" key="2">
    <source>
        <dbReference type="ARBA" id="ARBA00023002"/>
    </source>
</evidence>
<feature type="domain" description="FAD/NAD(P)-binding" evidence="3">
    <location>
        <begin position="7"/>
        <end position="295"/>
    </location>
</feature>
<proteinExistence type="predicted"/>
<dbReference type="InterPro" id="IPR050097">
    <property type="entry name" value="Ferredoxin-NADP_redctase_2"/>
</dbReference>
<dbReference type="RefSeq" id="WP_011264704.1">
    <property type="nucleotide sequence ID" value="NC_006908.1"/>
</dbReference>
<dbReference type="SUPFAM" id="SSF51905">
    <property type="entry name" value="FAD/NAD(P)-binding domain"/>
    <property type="match status" value="2"/>
</dbReference>
<dbReference type="AlphaFoldDB" id="Q6KIA6"/>
<dbReference type="HOGENOM" id="CLU_031864_5_3_14"/>
<protein>
    <submittedName>
        <fullName evidence="4">Thioredoxin reductase</fullName>
        <ecNumber evidence="4">1.8.1.9</ecNumber>
    </submittedName>
</protein>
<sequence>MHNEKIYDVIIIGGGPAAMSAAIYASRANLSTVFIEKGAPGGKMVTTSRIENYPGFTTIGGPDLAIEMLNHAKAYKAEYKFGNVLKINNHGPFNKEVLLERKNEIIKGKSIIIATGMVNRVPRDIEGIEEFNHKGVSYCAICDGPLFGKTPSAIIGGGNSAVEEAIYLASIASEVHVFVKDSKFNAEEKSVNDLKLLKNVKIHMNSSILKLKGSNKLEEADVLINGKKETIKLTSLFPYIGFIPSVDFAKHLGITNEQGFIQTNEKLETKLENIFAAGDIRVKDIRQVATAIGDGAIAGKEVANKINSEKK</sequence>
<dbReference type="eggNOG" id="COG0492">
    <property type="taxonomic scope" value="Bacteria"/>
</dbReference>